<dbReference type="EMBL" id="UYJE01008376">
    <property type="protein sequence ID" value="VDI63456.1"/>
    <property type="molecule type" value="Genomic_DNA"/>
</dbReference>
<reference evidence="1" key="1">
    <citation type="submission" date="2018-11" db="EMBL/GenBank/DDBJ databases">
        <authorList>
            <person name="Alioto T."/>
            <person name="Alioto T."/>
        </authorList>
    </citation>
    <scope>NUCLEOTIDE SEQUENCE</scope>
</reference>
<dbReference type="Proteomes" id="UP000596742">
    <property type="component" value="Unassembled WGS sequence"/>
</dbReference>
<sequence length="175" mass="19684">MPREVHKPYNYQKQLYTIIDPEPSPLFSTDTIIDPEQSSLFSTDTIIDPEPSPLFSTDTIIDPEPSPLFSTAIIIDSEPSSLVSTATIIDKQPPPSFFIVTSSEHQEPTEQILDLTMTRIKTTTPEDLITTHQDEPLDLSMKLKPTNNLNVRPKEIPINSLTPVIDLRYSLTYGM</sequence>
<keyword evidence="2" id="KW-1185">Reference proteome</keyword>
<comment type="caution">
    <text evidence="1">The sequence shown here is derived from an EMBL/GenBank/DDBJ whole genome shotgun (WGS) entry which is preliminary data.</text>
</comment>
<gene>
    <name evidence="1" type="ORF">MGAL_10B052081</name>
</gene>
<protein>
    <submittedName>
        <fullName evidence="1">Uncharacterized protein</fullName>
    </submittedName>
</protein>
<evidence type="ECO:0000313" key="2">
    <source>
        <dbReference type="Proteomes" id="UP000596742"/>
    </source>
</evidence>
<proteinExistence type="predicted"/>
<name>A0A8B6GGC9_MYTGA</name>
<accession>A0A8B6GGC9</accession>
<organism evidence="1 2">
    <name type="scientific">Mytilus galloprovincialis</name>
    <name type="common">Mediterranean mussel</name>
    <dbReference type="NCBI Taxonomy" id="29158"/>
    <lineage>
        <taxon>Eukaryota</taxon>
        <taxon>Metazoa</taxon>
        <taxon>Spiralia</taxon>
        <taxon>Lophotrochozoa</taxon>
        <taxon>Mollusca</taxon>
        <taxon>Bivalvia</taxon>
        <taxon>Autobranchia</taxon>
        <taxon>Pteriomorphia</taxon>
        <taxon>Mytilida</taxon>
        <taxon>Mytiloidea</taxon>
        <taxon>Mytilidae</taxon>
        <taxon>Mytilinae</taxon>
        <taxon>Mytilus</taxon>
    </lineage>
</organism>
<evidence type="ECO:0000313" key="1">
    <source>
        <dbReference type="EMBL" id="VDI63456.1"/>
    </source>
</evidence>
<dbReference type="AlphaFoldDB" id="A0A8B6GGC9"/>